<dbReference type="GO" id="GO:0009742">
    <property type="term" value="P:brassinosteroid mediated signaling pathway"/>
    <property type="evidence" value="ECO:0007669"/>
    <property type="project" value="UniProtKB-UniRule"/>
</dbReference>
<evidence type="ECO:0000256" key="1">
    <source>
        <dbReference type="ARBA" id="ARBA00005909"/>
    </source>
</evidence>
<sequence>MHTSITARLGGGDCLESPRVLVNRCSSRRRGLSRISKIFSGLRNLGNYKLPKHCDNNEVLKSLYIKAGWVIEED</sequence>
<keyword evidence="5 7" id="KW-0238">DNA-binding</keyword>
<evidence type="ECO:0000259" key="8">
    <source>
        <dbReference type="Pfam" id="PF05687"/>
    </source>
</evidence>
<evidence type="ECO:0000256" key="7">
    <source>
        <dbReference type="RuleBase" id="RU369040"/>
    </source>
</evidence>
<keyword evidence="3 7" id="KW-1070">Brassinosteroid signaling pathway</keyword>
<comment type="function">
    <text evidence="7">Functions in brassinosteroid signaling. May function as transcriptional repressor.</text>
</comment>
<evidence type="ECO:0000313" key="9">
    <source>
        <dbReference type="EMBL" id="PKU85326.1"/>
    </source>
</evidence>
<dbReference type="AlphaFoldDB" id="A0A2I0XBQ4"/>
<reference evidence="9 10" key="2">
    <citation type="journal article" date="2017" name="Nature">
        <title>The Apostasia genome and the evolution of orchids.</title>
        <authorList>
            <person name="Zhang G.Q."/>
            <person name="Liu K.W."/>
            <person name="Li Z."/>
            <person name="Lohaus R."/>
            <person name="Hsiao Y.Y."/>
            <person name="Niu S.C."/>
            <person name="Wang J.Y."/>
            <person name="Lin Y.C."/>
            <person name="Xu Q."/>
            <person name="Chen L.J."/>
            <person name="Yoshida K."/>
            <person name="Fujiwara S."/>
            <person name="Wang Z.W."/>
            <person name="Zhang Y.Q."/>
            <person name="Mitsuda N."/>
            <person name="Wang M."/>
            <person name="Liu G.H."/>
            <person name="Pecoraro L."/>
            <person name="Huang H.X."/>
            <person name="Xiao X.J."/>
            <person name="Lin M."/>
            <person name="Wu X.Y."/>
            <person name="Wu W.L."/>
            <person name="Chen Y.Y."/>
            <person name="Chang S.B."/>
            <person name="Sakamoto S."/>
            <person name="Ohme-Takagi M."/>
            <person name="Yagi M."/>
            <person name="Zeng S.J."/>
            <person name="Shen C.Y."/>
            <person name="Yeh C.M."/>
            <person name="Luo Y.B."/>
            <person name="Tsai W.C."/>
            <person name="Van de Peer Y."/>
            <person name="Liu Z.J."/>
        </authorList>
    </citation>
    <scope>NUCLEOTIDE SEQUENCE [LARGE SCALE GENOMIC DNA]</scope>
    <source>
        <tissue evidence="9">The whole plant</tissue>
    </source>
</reference>
<keyword evidence="2" id="KW-0341">Growth regulation</keyword>
<protein>
    <recommendedName>
        <fullName evidence="7">Protein BZR1 homolog</fullName>
    </recommendedName>
    <alternativeName>
        <fullName evidence="7">Protein BRASSINAZOLE-RESISTANT 1 homolog</fullName>
    </alternativeName>
</protein>
<dbReference type="InterPro" id="IPR008540">
    <property type="entry name" value="BES1_N"/>
</dbReference>
<dbReference type="STRING" id="906689.A0A2I0XBQ4"/>
<comment type="similarity">
    <text evidence="1 7">Belongs to the BZR/LAT61 family.</text>
</comment>
<dbReference type="GO" id="GO:0006351">
    <property type="term" value="P:DNA-templated transcription"/>
    <property type="evidence" value="ECO:0007669"/>
    <property type="project" value="InterPro"/>
</dbReference>
<dbReference type="GO" id="GO:0003700">
    <property type="term" value="F:DNA-binding transcription factor activity"/>
    <property type="evidence" value="ECO:0007669"/>
    <property type="project" value="UniProtKB-UniRule"/>
</dbReference>
<dbReference type="EMBL" id="KZ501977">
    <property type="protein sequence ID" value="PKU85326.1"/>
    <property type="molecule type" value="Genomic_DNA"/>
</dbReference>
<organism evidence="9 10">
    <name type="scientific">Dendrobium catenatum</name>
    <dbReference type="NCBI Taxonomy" id="906689"/>
    <lineage>
        <taxon>Eukaryota</taxon>
        <taxon>Viridiplantae</taxon>
        <taxon>Streptophyta</taxon>
        <taxon>Embryophyta</taxon>
        <taxon>Tracheophyta</taxon>
        <taxon>Spermatophyta</taxon>
        <taxon>Magnoliopsida</taxon>
        <taxon>Liliopsida</taxon>
        <taxon>Asparagales</taxon>
        <taxon>Orchidaceae</taxon>
        <taxon>Epidendroideae</taxon>
        <taxon>Malaxideae</taxon>
        <taxon>Dendrobiinae</taxon>
        <taxon>Dendrobium</taxon>
    </lineage>
</organism>
<reference evidence="9 10" key="1">
    <citation type="journal article" date="2016" name="Sci. Rep.">
        <title>The Dendrobium catenatum Lindl. genome sequence provides insights into polysaccharide synthase, floral development and adaptive evolution.</title>
        <authorList>
            <person name="Zhang G.Q."/>
            <person name="Xu Q."/>
            <person name="Bian C."/>
            <person name="Tsai W.C."/>
            <person name="Yeh C.M."/>
            <person name="Liu K.W."/>
            <person name="Yoshida K."/>
            <person name="Zhang L.S."/>
            <person name="Chang S.B."/>
            <person name="Chen F."/>
            <person name="Shi Y."/>
            <person name="Su Y.Y."/>
            <person name="Zhang Y.Q."/>
            <person name="Chen L.J."/>
            <person name="Yin Y."/>
            <person name="Lin M."/>
            <person name="Huang H."/>
            <person name="Deng H."/>
            <person name="Wang Z.W."/>
            <person name="Zhu S.L."/>
            <person name="Zhao X."/>
            <person name="Deng C."/>
            <person name="Niu S.C."/>
            <person name="Huang J."/>
            <person name="Wang M."/>
            <person name="Liu G.H."/>
            <person name="Yang H.J."/>
            <person name="Xiao X.J."/>
            <person name="Hsiao Y.Y."/>
            <person name="Wu W.L."/>
            <person name="Chen Y.Y."/>
            <person name="Mitsuda N."/>
            <person name="Ohme-Takagi M."/>
            <person name="Luo Y.B."/>
            <person name="Van de Peer Y."/>
            <person name="Liu Z.J."/>
        </authorList>
    </citation>
    <scope>NUCLEOTIDE SEQUENCE [LARGE SCALE GENOMIC DNA]</scope>
    <source>
        <tissue evidence="9">The whole plant</tissue>
    </source>
</reference>
<comment type="subcellular location">
    <subcellularLocation>
        <location evidence="7">Nucleus</location>
    </subcellularLocation>
</comment>
<dbReference type="InterPro" id="IPR033264">
    <property type="entry name" value="BZR"/>
</dbReference>
<keyword evidence="10" id="KW-1185">Reference proteome</keyword>
<dbReference type="GO" id="GO:0003677">
    <property type="term" value="F:DNA binding"/>
    <property type="evidence" value="ECO:0007669"/>
    <property type="project" value="UniProtKB-UniRule"/>
</dbReference>
<dbReference type="GO" id="GO:0005634">
    <property type="term" value="C:nucleus"/>
    <property type="evidence" value="ECO:0007669"/>
    <property type="project" value="UniProtKB-SubCell"/>
</dbReference>
<evidence type="ECO:0000256" key="6">
    <source>
        <dbReference type="ARBA" id="ARBA00023163"/>
    </source>
</evidence>
<keyword evidence="6 7" id="KW-0804">Transcription</keyword>
<proteinExistence type="inferred from homology"/>
<evidence type="ECO:0000256" key="2">
    <source>
        <dbReference type="ARBA" id="ARBA00022604"/>
    </source>
</evidence>
<dbReference type="Pfam" id="PF05687">
    <property type="entry name" value="BES1_N"/>
    <property type="match status" value="1"/>
</dbReference>
<feature type="domain" description="BES1/BZR1 plant transcription factor N-terminal" evidence="8">
    <location>
        <begin position="28"/>
        <end position="74"/>
    </location>
</feature>
<evidence type="ECO:0000256" key="3">
    <source>
        <dbReference type="ARBA" id="ARBA00022626"/>
    </source>
</evidence>
<keyword evidence="4 7" id="KW-0805">Transcription regulation</keyword>
<name>A0A2I0XBQ4_9ASPA</name>
<dbReference type="PANTHER" id="PTHR31506">
    <property type="entry name" value="BES1/BZR1 HOMOLOG PROTEIN 3-RELATED"/>
    <property type="match status" value="1"/>
</dbReference>
<evidence type="ECO:0000256" key="5">
    <source>
        <dbReference type="ARBA" id="ARBA00023125"/>
    </source>
</evidence>
<evidence type="ECO:0000256" key="4">
    <source>
        <dbReference type="ARBA" id="ARBA00023015"/>
    </source>
</evidence>
<evidence type="ECO:0000313" key="10">
    <source>
        <dbReference type="Proteomes" id="UP000233837"/>
    </source>
</evidence>
<dbReference type="Proteomes" id="UP000233837">
    <property type="component" value="Unassembled WGS sequence"/>
</dbReference>
<accession>A0A2I0XBQ4</accession>
<gene>
    <name evidence="9" type="primary">BEH2</name>
    <name evidence="9" type="ORF">MA16_Dca003065</name>
</gene>
<dbReference type="PANTHER" id="PTHR31506:SF2">
    <property type="entry name" value="BES1_BZR1 HOMOLOG PROTEIN 3"/>
    <property type="match status" value="1"/>
</dbReference>